<dbReference type="EMBL" id="JANYMP010000009">
    <property type="protein sequence ID" value="MCS7479336.1"/>
    <property type="molecule type" value="Genomic_DNA"/>
</dbReference>
<accession>A0A9X2VMP1</accession>
<reference evidence="2" key="1">
    <citation type="submission" date="2022-08" db="EMBL/GenBank/DDBJ databases">
        <authorList>
            <person name="Tistechok S."/>
            <person name="Samborskyy M."/>
            <person name="Roman I."/>
        </authorList>
    </citation>
    <scope>NUCLEOTIDE SEQUENCE</scope>
    <source>
        <strain evidence="2">DSM 103496</strain>
    </source>
</reference>
<organism evidence="2 3">
    <name type="scientific">Umezawaea endophytica</name>
    <dbReference type="NCBI Taxonomy" id="1654476"/>
    <lineage>
        <taxon>Bacteria</taxon>
        <taxon>Bacillati</taxon>
        <taxon>Actinomycetota</taxon>
        <taxon>Actinomycetes</taxon>
        <taxon>Pseudonocardiales</taxon>
        <taxon>Pseudonocardiaceae</taxon>
        <taxon>Umezawaea</taxon>
    </lineage>
</organism>
<dbReference type="RefSeq" id="WP_259624837.1">
    <property type="nucleotide sequence ID" value="NZ_JANYMP010000009.1"/>
</dbReference>
<protein>
    <submittedName>
        <fullName evidence="2">Uncharacterized protein</fullName>
    </submittedName>
</protein>
<feature type="region of interest" description="Disordered" evidence="1">
    <location>
        <begin position="1"/>
        <end position="26"/>
    </location>
</feature>
<gene>
    <name evidence="2" type="ORF">NZH93_20935</name>
</gene>
<dbReference type="AlphaFoldDB" id="A0A9X2VMP1"/>
<evidence type="ECO:0000256" key="1">
    <source>
        <dbReference type="SAM" id="MobiDB-lite"/>
    </source>
</evidence>
<sequence length="115" mass="11816">MEHPLTTTSHSFCGTTRSRSGPNTDISAHLVIPLRPHPVRSAEAYTFGSATGSAHGGSKGHNGGGQNIRVAYFPAIDYPLRTVGGANVRTGIGGIASTTEQAAGAGSRPVFTIKD</sequence>
<evidence type="ECO:0000313" key="2">
    <source>
        <dbReference type="EMBL" id="MCS7479336.1"/>
    </source>
</evidence>
<proteinExistence type="predicted"/>
<evidence type="ECO:0000313" key="3">
    <source>
        <dbReference type="Proteomes" id="UP001141259"/>
    </source>
</evidence>
<comment type="caution">
    <text evidence="2">The sequence shown here is derived from an EMBL/GenBank/DDBJ whole genome shotgun (WGS) entry which is preliminary data.</text>
</comment>
<dbReference type="Proteomes" id="UP001141259">
    <property type="component" value="Unassembled WGS sequence"/>
</dbReference>
<name>A0A9X2VMP1_9PSEU</name>
<keyword evidence="3" id="KW-1185">Reference proteome</keyword>